<evidence type="ECO:0000259" key="1">
    <source>
        <dbReference type="Pfam" id="PF19905"/>
    </source>
</evidence>
<sequence length="176" mass="19337">MRKPRALKSDSGKIGTPDIRTTYQEIAMPEIVETLAERGARYGVFAEHADIAQALQDAMRATGGWSKLVADQKQALTVIADKIARMLNGDPDYVDNWHDIIGYAKLVEDRLLGRGIYAPKPLHAVPAEPPELAENRRKQTVEHAVRQTFVRAFPAERTDAVIVRAIIAGIAAATAK</sequence>
<feature type="domain" description="DUF6378" evidence="1">
    <location>
        <begin position="36"/>
        <end position="108"/>
    </location>
</feature>
<accession>A0ABS1ARR8</accession>
<comment type="caution">
    <text evidence="2">The sequence shown here is derived from an EMBL/GenBank/DDBJ whole genome shotgun (WGS) entry which is preliminary data.</text>
</comment>
<organism evidence="2 3">
    <name type="scientific">Burkholderia vietnamiensis</name>
    <dbReference type="NCBI Taxonomy" id="60552"/>
    <lineage>
        <taxon>Bacteria</taxon>
        <taxon>Pseudomonadati</taxon>
        <taxon>Pseudomonadota</taxon>
        <taxon>Betaproteobacteria</taxon>
        <taxon>Burkholderiales</taxon>
        <taxon>Burkholderiaceae</taxon>
        <taxon>Burkholderia</taxon>
        <taxon>Burkholderia cepacia complex</taxon>
    </lineage>
</organism>
<name>A0ABS1ARR8_BURVI</name>
<protein>
    <recommendedName>
        <fullName evidence="1">DUF6378 domain-containing protein</fullName>
    </recommendedName>
</protein>
<proteinExistence type="predicted"/>
<keyword evidence="3" id="KW-1185">Reference proteome</keyword>
<dbReference type="Pfam" id="PF19905">
    <property type="entry name" value="DUF6378"/>
    <property type="match status" value="1"/>
</dbReference>
<evidence type="ECO:0000313" key="3">
    <source>
        <dbReference type="Proteomes" id="UP000808215"/>
    </source>
</evidence>
<dbReference type="Proteomes" id="UP000808215">
    <property type="component" value="Unassembled WGS sequence"/>
</dbReference>
<reference evidence="2 3" key="1">
    <citation type="submission" date="2020-11" db="EMBL/GenBank/DDBJ databases">
        <title>Enhanced detection system for hospital associated transmission using whole genome sequencing surveillance.</title>
        <authorList>
            <person name="Harrison L.H."/>
            <person name="Van Tyne D."/>
            <person name="Marsh J.W."/>
            <person name="Griffith M.P."/>
            <person name="Snyder D.J."/>
            <person name="Cooper V.S."/>
            <person name="Mustapha M."/>
        </authorList>
    </citation>
    <scope>NUCLEOTIDE SEQUENCE [LARGE SCALE GENOMIC DNA]</scope>
    <source>
        <strain evidence="2 3">BC00020</strain>
    </source>
</reference>
<dbReference type="EMBL" id="JADVKH010000011">
    <property type="protein sequence ID" value="MBJ9686821.1"/>
    <property type="molecule type" value="Genomic_DNA"/>
</dbReference>
<gene>
    <name evidence="2" type="ORF">I5589_06975</name>
</gene>
<dbReference type="RefSeq" id="WP_200091145.1">
    <property type="nucleotide sequence ID" value="NZ_JADVKH010000011.1"/>
</dbReference>
<evidence type="ECO:0000313" key="2">
    <source>
        <dbReference type="EMBL" id="MBJ9686821.1"/>
    </source>
</evidence>
<dbReference type="InterPro" id="IPR045958">
    <property type="entry name" value="DUF6378"/>
</dbReference>